<keyword evidence="2" id="KW-0813">Transport</keyword>
<dbReference type="RefSeq" id="XP_064663475.1">
    <property type="nucleotide sequence ID" value="XM_064799148.1"/>
</dbReference>
<keyword evidence="3 8" id="KW-0812">Transmembrane</keyword>
<dbReference type="Proteomes" id="UP001337655">
    <property type="component" value="Unassembled WGS sequence"/>
</dbReference>
<feature type="transmembrane region" description="Helical" evidence="8">
    <location>
        <begin position="253"/>
        <end position="278"/>
    </location>
</feature>
<dbReference type="AlphaFoldDB" id="A0AAV9PPV3"/>
<dbReference type="Pfam" id="PF16010">
    <property type="entry name" value="CDH-cyt"/>
    <property type="match status" value="1"/>
</dbReference>
<dbReference type="InterPro" id="IPR006593">
    <property type="entry name" value="Cyt_b561/ferric_Rdtase_TM"/>
</dbReference>
<organism evidence="11 12">
    <name type="scientific">Saxophila tyrrhenica</name>
    <dbReference type="NCBI Taxonomy" id="1690608"/>
    <lineage>
        <taxon>Eukaryota</taxon>
        <taxon>Fungi</taxon>
        <taxon>Dikarya</taxon>
        <taxon>Ascomycota</taxon>
        <taxon>Pezizomycotina</taxon>
        <taxon>Dothideomycetes</taxon>
        <taxon>Dothideomycetidae</taxon>
        <taxon>Mycosphaerellales</taxon>
        <taxon>Extremaceae</taxon>
        <taxon>Saxophila</taxon>
    </lineage>
</organism>
<dbReference type="CDD" id="cd09630">
    <property type="entry name" value="CDH_like_cytochrome"/>
    <property type="match status" value="1"/>
</dbReference>
<evidence type="ECO:0000256" key="6">
    <source>
        <dbReference type="ARBA" id="ARBA00023136"/>
    </source>
</evidence>
<dbReference type="InterPro" id="IPR015920">
    <property type="entry name" value="Cellobiose_DH-like_cyt"/>
</dbReference>
<feature type="transmembrane region" description="Helical" evidence="8">
    <location>
        <begin position="355"/>
        <end position="376"/>
    </location>
</feature>
<dbReference type="SMART" id="SM00665">
    <property type="entry name" value="B561"/>
    <property type="match status" value="1"/>
</dbReference>
<feature type="transmembrane region" description="Helical" evidence="8">
    <location>
        <begin position="226"/>
        <end position="246"/>
    </location>
</feature>
<gene>
    <name evidence="11" type="ORF">LTR77_001889</name>
</gene>
<dbReference type="GeneID" id="89923236"/>
<dbReference type="PANTHER" id="PTHR47797">
    <property type="entry name" value="DEHYDROGENASE, PUTATIVE (AFU_ORTHOLOGUE AFUA_8G05805)-RELATED"/>
    <property type="match status" value="1"/>
</dbReference>
<accession>A0AAV9PPV3</accession>
<feature type="domain" description="Cytochrome b561" evidence="10">
    <location>
        <begin position="226"/>
        <end position="345"/>
    </location>
</feature>
<feature type="domain" description="DOMON" evidence="9">
    <location>
        <begin position="48"/>
        <end position="138"/>
    </location>
</feature>
<dbReference type="InterPro" id="IPR005018">
    <property type="entry name" value="DOMON_domain"/>
</dbReference>
<feature type="region of interest" description="Disordered" evidence="7">
    <location>
        <begin position="174"/>
        <end position="220"/>
    </location>
</feature>
<evidence type="ECO:0000256" key="8">
    <source>
        <dbReference type="SAM" id="Phobius"/>
    </source>
</evidence>
<feature type="transmembrane region" description="Helical" evidence="8">
    <location>
        <begin position="290"/>
        <end position="309"/>
    </location>
</feature>
<evidence type="ECO:0000256" key="5">
    <source>
        <dbReference type="ARBA" id="ARBA00022989"/>
    </source>
</evidence>
<comment type="caution">
    <text evidence="11">The sequence shown here is derived from an EMBL/GenBank/DDBJ whole genome shotgun (WGS) entry which is preliminary data.</text>
</comment>
<evidence type="ECO:0000256" key="3">
    <source>
        <dbReference type="ARBA" id="ARBA00022692"/>
    </source>
</evidence>
<evidence type="ECO:0000256" key="4">
    <source>
        <dbReference type="ARBA" id="ARBA00022982"/>
    </source>
</evidence>
<keyword evidence="12" id="KW-1185">Reference proteome</keyword>
<evidence type="ECO:0008006" key="13">
    <source>
        <dbReference type="Google" id="ProtNLM"/>
    </source>
</evidence>
<dbReference type="GO" id="GO:0016020">
    <property type="term" value="C:membrane"/>
    <property type="evidence" value="ECO:0007669"/>
    <property type="project" value="UniProtKB-SubCell"/>
</dbReference>
<sequence length="400" mass="42133">MAVASQAQHLSKQCFSDVCYQLNIPQQTAKSGSGDIFFQISGPTSYSWIGLGQGSQMAGSNIFVVYTDGKDNVTLSPRRGTGHVEPEHDRSANVTLLEGSGISNGRMVANVLCTNCVKWQGGSTDFSGNSGDWIYASRPGDALDSTSVSEELEQHEANGSFTWDYVKAQGGSSGNPFIAAPQGSPSHTGMSSTPTVSSGTGNSGAESNTVEASSDSASSSDMTATAHGSLAAVTFLVLFPVGAALVRIPGIGVWIHAGFQIFSYCCFIAAAGMGIWLAMTENLLDHVHSIIGMVLLGVLFIQPLGGVLHHRAYEVKQSRTIVSYIHIWLGRLAILLGMINGGLGIQLRGDVKHGYIIAYSVVAGVMGVLFLAVIAFGEVQASRRPKTDVRGDVKQDKSPL</sequence>
<evidence type="ECO:0000256" key="7">
    <source>
        <dbReference type="SAM" id="MobiDB-lite"/>
    </source>
</evidence>
<dbReference type="CDD" id="cd08760">
    <property type="entry name" value="Cyt_b561_FRRS1_like"/>
    <property type="match status" value="1"/>
</dbReference>
<dbReference type="PANTHER" id="PTHR47797:SF1">
    <property type="entry name" value="CYTOCHROME B561 DOMAIN-CONTAINING PROTEIN-RELATED"/>
    <property type="match status" value="1"/>
</dbReference>
<evidence type="ECO:0000259" key="9">
    <source>
        <dbReference type="SMART" id="SM00664"/>
    </source>
</evidence>
<name>A0AAV9PPV3_9PEZI</name>
<dbReference type="SMART" id="SM00664">
    <property type="entry name" value="DoH"/>
    <property type="match status" value="1"/>
</dbReference>
<feature type="compositionally biased region" description="Polar residues" evidence="7">
    <location>
        <begin position="183"/>
        <end position="211"/>
    </location>
</feature>
<comment type="subcellular location">
    <subcellularLocation>
        <location evidence="1">Membrane</location>
    </subcellularLocation>
</comment>
<proteinExistence type="predicted"/>
<dbReference type="Gene3D" id="1.20.120.1770">
    <property type="match status" value="1"/>
</dbReference>
<evidence type="ECO:0000313" key="11">
    <source>
        <dbReference type="EMBL" id="KAK5174806.1"/>
    </source>
</evidence>
<evidence type="ECO:0000256" key="1">
    <source>
        <dbReference type="ARBA" id="ARBA00004370"/>
    </source>
</evidence>
<keyword evidence="6 8" id="KW-0472">Membrane</keyword>
<reference evidence="11 12" key="1">
    <citation type="submission" date="2023-08" db="EMBL/GenBank/DDBJ databases">
        <title>Black Yeasts Isolated from many extreme environments.</title>
        <authorList>
            <person name="Coleine C."/>
            <person name="Stajich J.E."/>
            <person name="Selbmann L."/>
        </authorList>
    </citation>
    <scope>NUCLEOTIDE SEQUENCE [LARGE SCALE GENOMIC DNA]</scope>
    <source>
        <strain evidence="11 12">CCFEE 5935</strain>
    </source>
</reference>
<dbReference type="EMBL" id="JAVRRT010000002">
    <property type="protein sequence ID" value="KAK5174806.1"/>
    <property type="molecule type" value="Genomic_DNA"/>
</dbReference>
<evidence type="ECO:0000259" key="10">
    <source>
        <dbReference type="SMART" id="SM00665"/>
    </source>
</evidence>
<feature type="transmembrane region" description="Helical" evidence="8">
    <location>
        <begin position="321"/>
        <end position="343"/>
    </location>
</feature>
<keyword evidence="5 8" id="KW-1133">Transmembrane helix</keyword>
<protein>
    <recommendedName>
        <fullName evidence="13">DOMON domain-containing protein</fullName>
    </recommendedName>
</protein>
<evidence type="ECO:0000256" key="2">
    <source>
        <dbReference type="ARBA" id="ARBA00022448"/>
    </source>
</evidence>
<keyword evidence="4" id="KW-0249">Electron transport</keyword>
<dbReference type="Gene3D" id="2.60.40.1210">
    <property type="entry name" value="Cellobiose dehydrogenase, cytochrome domain"/>
    <property type="match status" value="1"/>
</dbReference>
<dbReference type="SUPFAM" id="SSF49344">
    <property type="entry name" value="CBD9-like"/>
    <property type="match status" value="1"/>
</dbReference>
<evidence type="ECO:0000313" key="12">
    <source>
        <dbReference type="Proteomes" id="UP001337655"/>
    </source>
</evidence>